<name>A0ABQ2EKU5_9ACTN</name>
<keyword evidence="4" id="KW-1185">Reference proteome</keyword>
<dbReference type="PANTHER" id="PTHR30486">
    <property type="entry name" value="TWITCHING MOTILITY PROTEIN PILT"/>
    <property type="match status" value="1"/>
</dbReference>
<evidence type="ECO:0000313" key="3">
    <source>
        <dbReference type="EMBL" id="GGK15222.1"/>
    </source>
</evidence>
<dbReference type="Gene3D" id="3.40.50.300">
    <property type="entry name" value="P-loop containing nucleotide triphosphate hydrolases"/>
    <property type="match status" value="1"/>
</dbReference>
<comment type="caution">
    <text evidence="3">The sequence shown here is derived from an EMBL/GenBank/DDBJ whole genome shotgun (WGS) entry which is preliminary data.</text>
</comment>
<protein>
    <submittedName>
        <fullName evidence="3">Secretion protein</fullName>
    </submittedName>
</protein>
<comment type="similarity">
    <text evidence="1">Belongs to the GSP E family.</text>
</comment>
<dbReference type="InterPro" id="IPR003593">
    <property type="entry name" value="AAA+_ATPase"/>
</dbReference>
<reference evidence="4" key="1">
    <citation type="journal article" date="2019" name="Int. J. Syst. Evol. Microbiol.">
        <title>The Global Catalogue of Microorganisms (GCM) 10K type strain sequencing project: providing services to taxonomists for standard genome sequencing and annotation.</title>
        <authorList>
            <consortium name="The Broad Institute Genomics Platform"/>
            <consortium name="The Broad Institute Genome Sequencing Center for Infectious Disease"/>
            <person name="Wu L."/>
            <person name="Ma J."/>
        </authorList>
    </citation>
    <scope>NUCLEOTIDE SEQUENCE [LARGE SCALE GENOMIC DNA]</scope>
    <source>
        <strain evidence="4">CGMCC 4.7275</strain>
    </source>
</reference>
<evidence type="ECO:0000259" key="2">
    <source>
        <dbReference type="SMART" id="SM00382"/>
    </source>
</evidence>
<proteinExistence type="inferred from homology"/>
<evidence type="ECO:0000256" key="1">
    <source>
        <dbReference type="ARBA" id="ARBA00006611"/>
    </source>
</evidence>
<evidence type="ECO:0000313" key="4">
    <source>
        <dbReference type="Proteomes" id="UP000660265"/>
    </source>
</evidence>
<dbReference type="CDD" id="cd01130">
    <property type="entry name" value="VirB11-like_ATPase"/>
    <property type="match status" value="1"/>
</dbReference>
<dbReference type="RefSeq" id="WP_189110178.1">
    <property type="nucleotide sequence ID" value="NZ_BMMV01000020.1"/>
</dbReference>
<accession>A0ABQ2EKU5</accession>
<dbReference type="SUPFAM" id="SSF52540">
    <property type="entry name" value="P-loop containing nucleoside triphosphate hydrolases"/>
    <property type="match status" value="1"/>
</dbReference>
<dbReference type="InterPro" id="IPR027417">
    <property type="entry name" value="P-loop_NTPase"/>
</dbReference>
<dbReference type="Pfam" id="PF00437">
    <property type="entry name" value="T2SSE"/>
    <property type="match status" value="1"/>
</dbReference>
<dbReference type="EMBL" id="BMMV01000020">
    <property type="protein sequence ID" value="GGK15222.1"/>
    <property type="molecule type" value="Genomic_DNA"/>
</dbReference>
<dbReference type="PANTHER" id="PTHR30486:SF15">
    <property type="entry name" value="TYPE II_IV SECRETION SYSTEM ATPASE"/>
    <property type="match status" value="1"/>
</dbReference>
<organism evidence="3 4">
    <name type="scientific">Streptomyces camponoticapitis</name>
    <dbReference type="NCBI Taxonomy" id="1616125"/>
    <lineage>
        <taxon>Bacteria</taxon>
        <taxon>Bacillati</taxon>
        <taxon>Actinomycetota</taxon>
        <taxon>Actinomycetes</taxon>
        <taxon>Kitasatosporales</taxon>
        <taxon>Streptomycetaceae</taxon>
        <taxon>Streptomyces</taxon>
    </lineage>
</organism>
<dbReference type="Proteomes" id="UP000660265">
    <property type="component" value="Unassembled WGS sequence"/>
</dbReference>
<dbReference type="InterPro" id="IPR050921">
    <property type="entry name" value="T4SS_GSP_E_ATPase"/>
</dbReference>
<dbReference type="Gene3D" id="3.30.450.380">
    <property type="match status" value="1"/>
</dbReference>
<dbReference type="InterPro" id="IPR001482">
    <property type="entry name" value="T2SS/T4SS_dom"/>
</dbReference>
<sequence length="431" mass="47459">MSLRARINSPEPSNGLSEESLLVGVYRGKLLEEIDLAEMSSLAAAERRARLERVLGHIISREGPVLSSGERSQLIRRVVDEALGLGILEPLLEDASISEIMVNGHEQVFVERSGRLEMLPMRFTSNEQLMQTIERIVSTVNRRVDEANPMVDARLPSGERVNVIIPPLSLSGPILTIRRFPRAFTLQEMIGLGSLDEQMMILLSGLVRAKFNVIVSGATGTGKTTLLNALSGLIPDGERIVTIEDSAELQLQQQHVITLETRPANVEGKGQVTIRDLVRNSGETLDMLQAMSTGHDGSLATVHANSAEDALMRLQTLASMSEVEIPFVAIKDQINSAVDVIVQLTRHADGSRRVTEIAIVDSHGREEYRIVSVCRYLAQPMAADGRIHGHFEYYPLPRRIAERLYMRSEPLPPAFGVADSEEQLALRKSAA</sequence>
<feature type="domain" description="AAA+ ATPase" evidence="2">
    <location>
        <begin position="209"/>
        <end position="398"/>
    </location>
</feature>
<gene>
    <name evidence="3" type="ORF">GCM10011583_54000</name>
</gene>
<dbReference type="SMART" id="SM00382">
    <property type="entry name" value="AAA"/>
    <property type="match status" value="1"/>
</dbReference>